<evidence type="ECO:0000259" key="2">
    <source>
        <dbReference type="Pfam" id="PF00112"/>
    </source>
</evidence>
<dbReference type="PROSITE" id="PS00639">
    <property type="entry name" value="THIOL_PROTEASE_HIS"/>
    <property type="match status" value="1"/>
</dbReference>
<dbReference type="SUPFAM" id="SSF54001">
    <property type="entry name" value="Cysteine proteinases"/>
    <property type="match status" value="1"/>
</dbReference>
<proteinExistence type="predicted"/>
<dbReference type="CDD" id="cd02619">
    <property type="entry name" value="Peptidase_C1"/>
    <property type="match status" value="1"/>
</dbReference>
<sequence length="877" mass="96278">MENEKNMDAPESGESSEAERTTDEEAAENKAEQNSDIQDNTEIKEAEEQTDIQAMTEVPEPEKPDTLSFGDYIESDLDYNTPVYDAGIATYASLPSAFPDDMNVFETTYPSNRNQNPYGTCWAVASTGLAEFDLINDSLAGRGSFDRSLDLSELQLAYFTYNSVVDPLGGTEGDYTKYYNENASVSYLNYGGNYAMAARRLAQWCGAVPESLVPYSQAAATVTGGLDSSYAYSHDVAHLENIYMVNIRENASDVKQQIMEHGAVGVMYYHADAAMGWNSALGRYTYYDSATTGGGHAVMIVGWDDDFSRDNFTAAEKPSENGAWLVRNSWGLYANYFWMSYETVSLADTAWVFDFAEQDDYDNNYQLDGGIMSYPDTSHRILANVFQAKQVADVGSETLKAVSLTFSKNAGVEYQVEIYTDLTDAADPLSGTRQEAATTTGRTTYAGTYTVSLEHTVTLKPGTAFAVVVTVDAPALDYEQAQSVASEDFSKTIWDCGVSVGNNKSFYYSGSRFYPFYWGNYCVKAFTSDEKESIDPKPEPEPVPAGVRYRAHVQDYGWLDPVQNGEIGGTTGQGLRVEAFELSTENVDGLDVHYMSMVQGKGWQEEQGNGAVSGTTGQGRQIEAVMISLGGQRADQYDIWYRVHVQDYGWLSWAADGAPAGTGESGRRIEAMQVVLLPKGEKPDNEYGGVKSDNSQSYLSESGFVPSMQYGYTLQYQAHVQNYGWLSTVPEGSVGGTTGKALRMEALKLSVDNKLYSGSVVYTTHVQDYGWLDNIYNQASWKQDGQISGTTGEGRRCEAVRIALTGELSRYYDIYYRAHAANFGWLSWASNGEPAGTAGYGYQMEAVQIVMRPKGSGAPARDYQGVTSATTAVYVAK</sequence>
<dbReference type="InterPro" id="IPR000668">
    <property type="entry name" value="Peptidase_C1A_C"/>
</dbReference>
<evidence type="ECO:0000313" key="5">
    <source>
        <dbReference type="Proteomes" id="UP001438008"/>
    </source>
</evidence>
<protein>
    <submittedName>
        <fullName evidence="4">Lectin like domain-containing protein</fullName>
    </submittedName>
</protein>
<dbReference type="PROSITE" id="PS00139">
    <property type="entry name" value="THIOL_PROTEASE_CYS"/>
    <property type="match status" value="1"/>
</dbReference>
<dbReference type="Pfam" id="PF18560">
    <property type="entry name" value="Lectin_like"/>
    <property type="match status" value="1"/>
</dbReference>
<dbReference type="InterPro" id="IPR038765">
    <property type="entry name" value="Papain-like_cys_pep_sf"/>
</dbReference>
<feature type="region of interest" description="Disordered" evidence="1">
    <location>
        <begin position="1"/>
        <end position="71"/>
    </location>
</feature>
<evidence type="ECO:0000256" key="1">
    <source>
        <dbReference type="SAM" id="MobiDB-lite"/>
    </source>
</evidence>
<dbReference type="InterPro" id="IPR025660">
    <property type="entry name" value="Pept_his_AS"/>
</dbReference>
<dbReference type="RefSeq" id="WP_349164618.1">
    <property type="nucleotide sequence ID" value="NZ_JBBMFE010000008.1"/>
</dbReference>
<dbReference type="InterPro" id="IPR006637">
    <property type="entry name" value="ChW"/>
</dbReference>
<organism evidence="4 5">
    <name type="scientific">Laedolimicola intestinihominis</name>
    <dbReference type="NCBI Taxonomy" id="3133166"/>
    <lineage>
        <taxon>Bacteria</taxon>
        <taxon>Bacillati</taxon>
        <taxon>Bacillota</taxon>
        <taxon>Clostridia</taxon>
        <taxon>Lachnospirales</taxon>
        <taxon>Lachnospiraceae</taxon>
        <taxon>Laedolimicola</taxon>
    </lineage>
</organism>
<name>A0ABV1FI56_9FIRM</name>
<dbReference type="Gene3D" id="3.90.70.10">
    <property type="entry name" value="Cysteine proteinases"/>
    <property type="match status" value="1"/>
</dbReference>
<dbReference type="EMBL" id="JBBMFE010000008">
    <property type="protein sequence ID" value="MEQ2472746.1"/>
    <property type="molecule type" value="Genomic_DNA"/>
</dbReference>
<dbReference type="Pfam" id="PF00112">
    <property type="entry name" value="Peptidase_C1"/>
    <property type="match status" value="1"/>
</dbReference>
<comment type="caution">
    <text evidence="4">The sequence shown here is derived from an EMBL/GenBank/DDBJ whole genome shotgun (WGS) entry which is preliminary data.</text>
</comment>
<dbReference type="InterPro" id="IPR000169">
    <property type="entry name" value="Pept_cys_AS"/>
</dbReference>
<accession>A0ABV1FI56</accession>
<feature type="compositionally biased region" description="Basic and acidic residues" evidence="1">
    <location>
        <begin position="17"/>
        <end position="33"/>
    </location>
</feature>
<dbReference type="Pfam" id="PF07538">
    <property type="entry name" value="ChW"/>
    <property type="match status" value="6"/>
</dbReference>
<gene>
    <name evidence="4" type="ORF">WMO29_09655</name>
</gene>
<dbReference type="Proteomes" id="UP001438008">
    <property type="component" value="Unassembled WGS sequence"/>
</dbReference>
<dbReference type="SMART" id="SM00728">
    <property type="entry name" value="ChW"/>
    <property type="match status" value="6"/>
</dbReference>
<dbReference type="InterPro" id="IPR040528">
    <property type="entry name" value="Lectin-like"/>
</dbReference>
<keyword evidence="5" id="KW-1185">Reference proteome</keyword>
<feature type="domain" description="Lectin-like" evidence="3">
    <location>
        <begin position="365"/>
        <end position="527"/>
    </location>
</feature>
<evidence type="ECO:0000313" key="4">
    <source>
        <dbReference type="EMBL" id="MEQ2472746.1"/>
    </source>
</evidence>
<reference evidence="4 5" key="1">
    <citation type="submission" date="2024-03" db="EMBL/GenBank/DDBJ databases">
        <title>Human intestinal bacterial collection.</title>
        <authorList>
            <person name="Pauvert C."/>
            <person name="Hitch T.C.A."/>
            <person name="Clavel T."/>
        </authorList>
    </citation>
    <scope>NUCLEOTIDE SEQUENCE [LARGE SCALE GENOMIC DNA]</scope>
    <source>
        <strain evidence="4 5">CLA-AA-H132</strain>
    </source>
</reference>
<evidence type="ECO:0000259" key="3">
    <source>
        <dbReference type="Pfam" id="PF18560"/>
    </source>
</evidence>
<feature type="domain" description="Peptidase C1A papain C-terminal" evidence="2">
    <location>
        <begin position="112"/>
        <end position="331"/>
    </location>
</feature>